<reference evidence="6 7" key="1">
    <citation type="submission" date="2020-06" db="EMBL/GenBank/DDBJ databases">
        <title>Actinokineospora xiongansis sp. nov., isolated from soil of Baiyangdian.</title>
        <authorList>
            <person name="Zhang X."/>
        </authorList>
    </citation>
    <scope>NUCLEOTIDE SEQUENCE [LARGE SCALE GENOMIC DNA]</scope>
    <source>
        <strain evidence="6 7">HBU206404</strain>
    </source>
</reference>
<evidence type="ECO:0000313" key="6">
    <source>
        <dbReference type="EMBL" id="MBC6448183.1"/>
    </source>
</evidence>
<feature type="signal peptide" evidence="4">
    <location>
        <begin position="1"/>
        <end position="30"/>
    </location>
</feature>
<dbReference type="Gene3D" id="3.60.21.10">
    <property type="match status" value="1"/>
</dbReference>
<gene>
    <name evidence="6" type="ORF">GPZ80_13505</name>
</gene>
<feature type="compositionally biased region" description="Polar residues" evidence="3">
    <location>
        <begin position="696"/>
        <end position="708"/>
    </location>
</feature>
<dbReference type="SUPFAM" id="SSF49785">
    <property type="entry name" value="Galactose-binding domain-like"/>
    <property type="match status" value="1"/>
</dbReference>
<dbReference type="PROSITE" id="PS00430">
    <property type="entry name" value="TONB_DEPENDENT_REC_1"/>
    <property type="match status" value="1"/>
</dbReference>
<dbReference type="RefSeq" id="WP_187220662.1">
    <property type="nucleotide sequence ID" value="NZ_JABVED010000006.1"/>
</dbReference>
<dbReference type="InterPro" id="IPR002884">
    <property type="entry name" value="P_dom"/>
</dbReference>
<dbReference type="PANTHER" id="PTHR45867:SF3">
    <property type="entry name" value="ACID PHOSPHATASE TYPE 7"/>
    <property type="match status" value="1"/>
</dbReference>
<keyword evidence="1" id="KW-0645">Protease</keyword>
<dbReference type="PROSITE" id="PS51829">
    <property type="entry name" value="P_HOMO_B"/>
    <property type="match status" value="1"/>
</dbReference>
<dbReference type="Pfam" id="PF00149">
    <property type="entry name" value="Metallophos"/>
    <property type="match status" value="1"/>
</dbReference>
<dbReference type="Gene3D" id="2.60.120.260">
    <property type="entry name" value="Galactose-binding domain-like"/>
    <property type="match status" value="1"/>
</dbReference>
<comment type="caution">
    <text evidence="6">The sequence shown here is derived from an EMBL/GenBank/DDBJ whole genome shotgun (WGS) entry which is preliminary data.</text>
</comment>
<evidence type="ECO:0000259" key="5">
    <source>
        <dbReference type="PROSITE" id="PS51829"/>
    </source>
</evidence>
<dbReference type="InterPro" id="IPR004843">
    <property type="entry name" value="Calcineurin-like_PHP"/>
</dbReference>
<keyword evidence="7" id="KW-1185">Reference proteome</keyword>
<dbReference type="Pfam" id="PF01483">
    <property type="entry name" value="P_proprotein"/>
    <property type="match status" value="1"/>
</dbReference>
<dbReference type="InterPro" id="IPR010916">
    <property type="entry name" value="TonB_box_CS"/>
</dbReference>
<feature type="domain" description="P/Homo B" evidence="5">
    <location>
        <begin position="532"/>
        <end position="659"/>
    </location>
</feature>
<dbReference type="PANTHER" id="PTHR45867">
    <property type="entry name" value="PURPLE ACID PHOSPHATASE"/>
    <property type="match status" value="1"/>
</dbReference>
<dbReference type="InterPro" id="IPR029052">
    <property type="entry name" value="Metallo-depent_PP-like"/>
</dbReference>
<keyword evidence="2" id="KW-0378">Hydrolase</keyword>
<dbReference type="Proteomes" id="UP000734823">
    <property type="component" value="Unassembled WGS sequence"/>
</dbReference>
<evidence type="ECO:0000256" key="1">
    <source>
        <dbReference type="ARBA" id="ARBA00022670"/>
    </source>
</evidence>
<organism evidence="6 7">
    <name type="scientific">Actinokineospora xionganensis</name>
    <dbReference type="NCBI Taxonomy" id="2684470"/>
    <lineage>
        <taxon>Bacteria</taxon>
        <taxon>Bacillati</taxon>
        <taxon>Actinomycetota</taxon>
        <taxon>Actinomycetes</taxon>
        <taxon>Pseudonocardiales</taxon>
        <taxon>Pseudonocardiaceae</taxon>
        <taxon>Actinokineospora</taxon>
    </lineage>
</organism>
<dbReference type="InterPro" id="IPR008979">
    <property type="entry name" value="Galactose-bd-like_sf"/>
</dbReference>
<feature type="region of interest" description="Disordered" evidence="3">
    <location>
        <begin position="674"/>
        <end position="708"/>
    </location>
</feature>
<dbReference type="SUPFAM" id="SSF56300">
    <property type="entry name" value="Metallo-dependent phosphatases"/>
    <property type="match status" value="1"/>
</dbReference>
<feature type="compositionally biased region" description="Polar residues" evidence="3">
    <location>
        <begin position="674"/>
        <end position="687"/>
    </location>
</feature>
<proteinExistence type="predicted"/>
<evidence type="ECO:0000256" key="4">
    <source>
        <dbReference type="SAM" id="SignalP"/>
    </source>
</evidence>
<name>A0ABR7L666_9PSEU</name>
<evidence type="ECO:0000256" key="2">
    <source>
        <dbReference type="ARBA" id="ARBA00022801"/>
    </source>
</evidence>
<sequence>MNDKRKHWRRAGVAIGGAALLGLSAVAAVAAQPVAKSAETPVAAANAVPQVAQAGATERAERHVVDGPSTSSRQFCQDGAAWVRPHFAGLTLKGADTVTVRGSGGESYTLTATHGTGRSMSTKSFSGNCVTIDAALSSAESRFTVDSLQTGTASADVVVAGAGDICGSNCTQTADVVKAINPAAVFTAGDNAYDNGSLNDYDTKYDPAWGQFNNIIHPTPGNHEYQTSNAAGYFDYFNGSGNSTGKAGPRGKGYYSWDVGDWHFVALNTGKVSEVPVSAGSAQEQWLRNDLAASTKPCTAAYWHHPLFTRGSHSNSTFVKPLWDALYEHKADLILVGHDHNYQRYAPQRPDGTADATNGIRQVLVGTGGRAFYSFSRTMPNVESSNDTTYGVLKLGLSATGYRGDFVPISGRTYTDNFSGSCKPKGSTTTPSYALSATPSAVSVVQGASASTKVTVTSSGGFNAATNLTVSGLPSGVTANVSPTSVTPPANGAAEATVTLNASSTAATGTANITVTGTSGTLTKSTTVALTVNPAGGGGTCSGTNGTDVAIPDNATVESSITISGCAGNASATSKAEVHIKHTYIGDLVVSLVAPDGTASVLHNKTGSGTDNIDQIYTVNLSGEVANGTWKLRVQDTASQDVGTIDTWSLNLGGGTSDPVDVFFDDFESDKGWQTNASATDNATTGQWERGDPEATANNGDKQLGTTTSGVNNLVTGRLAGSGAGSHDVDAGRTSVRSPTITLPSGTLGLTLRWSVGFADNAVAADYFKITVVGSTSKVVLDQRGNGTQINGSWRTLTADLSEFAGQSVRILIEAEDDSATPSLVEAQVDDVKITRA</sequence>
<accession>A0ABR7L666</accession>
<feature type="chain" id="PRO_5047287924" evidence="4">
    <location>
        <begin position="31"/>
        <end position="837"/>
    </location>
</feature>
<dbReference type="EMBL" id="JABVED010000006">
    <property type="protein sequence ID" value="MBC6448183.1"/>
    <property type="molecule type" value="Genomic_DNA"/>
</dbReference>
<evidence type="ECO:0000256" key="3">
    <source>
        <dbReference type="SAM" id="MobiDB-lite"/>
    </source>
</evidence>
<keyword evidence="4" id="KW-0732">Signal</keyword>
<evidence type="ECO:0000313" key="7">
    <source>
        <dbReference type="Proteomes" id="UP000734823"/>
    </source>
</evidence>
<protein>
    <submittedName>
        <fullName evidence="6">Proprotein convertase P-domain-containing protein</fullName>
    </submittedName>
</protein>